<evidence type="ECO:0000313" key="2">
    <source>
        <dbReference type="EMBL" id="KAL0000004.1"/>
    </source>
</evidence>
<dbReference type="Proteomes" id="UP001459277">
    <property type="component" value="Unassembled WGS sequence"/>
</dbReference>
<organism evidence="2 3">
    <name type="scientific">Lithocarpus litseifolius</name>
    <dbReference type="NCBI Taxonomy" id="425828"/>
    <lineage>
        <taxon>Eukaryota</taxon>
        <taxon>Viridiplantae</taxon>
        <taxon>Streptophyta</taxon>
        <taxon>Embryophyta</taxon>
        <taxon>Tracheophyta</taxon>
        <taxon>Spermatophyta</taxon>
        <taxon>Magnoliopsida</taxon>
        <taxon>eudicotyledons</taxon>
        <taxon>Gunneridae</taxon>
        <taxon>Pentapetalae</taxon>
        <taxon>rosids</taxon>
        <taxon>fabids</taxon>
        <taxon>Fagales</taxon>
        <taxon>Fagaceae</taxon>
        <taxon>Lithocarpus</taxon>
    </lineage>
</organism>
<evidence type="ECO:0000313" key="3">
    <source>
        <dbReference type="Proteomes" id="UP001459277"/>
    </source>
</evidence>
<reference evidence="2 3" key="1">
    <citation type="submission" date="2024-01" db="EMBL/GenBank/DDBJ databases">
        <title>A telomere-to-telomere, gap-free genome of sweet tea (Lithocarpus litseifolius).</title>
        <authorList>
            <person name="Zhou J."/>
        </authorList>
    </citation>
    <scope>NUCLEOTIDE SEQUENCE [LARGE SCALE GENOMIC DNA]</scope>
    <source>
        <strain evidence="2">Zhou-2022a</strain>
        <tissue evidence="2">Leaf</tissue>
    </source>
</reference>
<dbReference type="Gene3D" id="3.90.550.50">
    <property type="match status" value="1"/>
</dbReference>
<protein>
    <submittedName>
        <fullName evidence="2">Uncharacterized protein</fullName>
    </submittedName>
</protein>
<feature type="transmembrane region" description="Helical" evidence="1">
    <location>
        <begin position="21"/>
        <end position="42"/>
    </location>
</feature>
<keyword evidence="1" id="KW-0472">Membrane</keyword>
<dbReference type="PANTHER" id="PTHR10811">
    <property type="entry name" value="FRINGE-RELATED"/>
    <property type="match status" value="1"/>
</dbReference>
<dbReference type="EMBL" id="JAZDWU010000006">
    <property type="protein sequence ID" value="KAL0000004.1"/>
    <property type="molecule type" value="Genomic_DNA"/>
</dbReference>
<keyword evidence="3" id="KW-1185">Reference proteome</keyword>
<keyword evidence="1" id="KW-0812">Transmembrane</keyword>
<comment type="caution">
    <text evidence="2">The sequence shown here is derived from an EMBL/GenBank/DDBJ whole genome shotgun (WGS) entry which is preliminary data.</text>
</comment>
<gene>
    <name evidence="2" type="ORF">SO802_019606</name>
</gene>
<keyword evidence="1" id="KW-1133">Transmembrane helix</keyword>
<accession>A0AAW2CQB9</accession>
<dbReference type="Pfam" id="PF04646">
    <property type="entry name" value="DUF604"/>
    <property type="match status" value="1"/>
</dbReference>
<dbReference type="InterPro" id="IPR006740">
    <property type="entry name" value="DUF604"/>
</dbReference>
<proteinExistence type="predicted"/>
<name>A0AAW2CQB9_9ROSI</name>
<dbReference type="FunFam" id="3.90.550.50:FF:000038">
    <property type="entry name" value="Predicted protein"/>
    <property type="match status" value="1"/>
</dbReference>
<evidence type="ECO:0000256" key="1">
    <source>
        <dbReference type="SAM" id="Phobius"/>
    </source>
</evidence>
<sequence length="487" mass="55611">MSSTISSNLSTIQQNPTPLSLGTLCKSLAISGLVLFLFYTFLFNPPNYPTSDLLSTIKQKWPTSSPIISTNSTKTNISHIVFGIVGSMNTWKHKKSYIEAWWRPNVTRGYLFLDRPPTEEFQPWPSISPPFRINEDIAKLKVFPKISRPVQIRIVRTIMETFRQGDKDVRWYVMADDDTVLMVDNLVEVLAKYDHTKSYYVGSNSESVKSNFDFSFDMAFGGAGYALSYSLAEALATKLDGCIERYPYMFVSDFLLHSCLADLGVVLTHDKGFHQIDLHNDISGLLSAHPQTPFLSLHHIDTIDPIFPSMDRSKSINHLMKAAKKDQSRLLQQTICYHRKSNWSLSISWGYSAYIYENIIPRSILWRPLETFRPWKRNSRPPLYMFNTRWPSNNPCEAPHLLFFDSIEHIEGDQIVTTYVRAWPRGLPTCSFTGNHSADPITKIKVFSPASTRLEAGGRDCCDIEYMDGANVTEVKYRACMKYEVIA</sequence>
<dbReference type="AlphaFoldDB" id="A0AAW2CQB9"/>